<feature type="transmembrane region" description="Helical" evidence="1">
    <location>
        <begin position="100"/>
        <end position="118"/>
    </location>
</feature>
<feature type="transmembrane region" description="Helical" evidence="1">
    <location>
        <begin position="59"/>
        <end position="88"/>
    </location>
</feature>
<evidence type="ECO:0000313" key="3">
    <source>
        <dbReference type="Proteomes" id="UP001152747"/>
    </source>
</evidence>
<dbReference type="SUPFAM" id="SSF81321">
    <property type="entry name" value="Family A G protein-coupled receptor-like"/>
    <property type="match status" value="1"/>
</dbReference>
<dbReference type="PANTHER" id="PTHR46891:SF9">
    <property type="entry name" value="SERPENTINE RECEPTOR, CLASS H-RELATED"/>
    <property type="match status" value="1"/>
</dbReference>
<accession>A0A9P1IST4</accession>
<feature type="transmembrane region" description="Helical" evidence="1">
    <location>
        <begin position="139"/>
        <end position="157"/>
    </location>
</feature>
<keyword evidence="1" id="KW-1133">Transmembrane helix</keyword>
<dbReference type="PANTHER" id="PTHR46891">
    <property type="entry name" value="SERPENTINE RECEPTOR, CLASS H-RELATED"/>
    <property type="match status" value="1"/>
</dbReference>
<name>A0A9P1IST4_9PELO</name>
<dbReference type="Proteomes" id="UP001152747">
    <property type="component" value="Unassembled WGS sequence"/>
</dbReference>
<evidence type="ECO:0000256" key="1">
    <source>
        <dbReference type="SAM" id="Phobius"/>
    </source>
</evidence>
<feature type="transmembrane region" description="Helical" evidence="1">
    <location>
        <begin position="20"/>
        <end position="39"/>
    </location>
</feature>
<gene>
    <name evidence="2" type="ORF">CAMP_LOCUS13267</name>
</gene>
<feature type="transmembrane region" description="Helical" evidence="1">
    <location>
        <begin position="197"/>
        <end position="224"/>
    </location>
</feature>
<organism evidence="2 3">
    <name type="scientific">Caenorhabditis angaria</name>
    <dbReference type="NCBI Taxonomy" id="860376"/>
    <lineage>
        <taxon>Eukaryota</taxon>
        <taxon>Metazoa</taxon>
        <taxon>Ecdysozoa</taxon>
        <taxon>Nematoda</taxon>
        <taxon>Chromadorea</taxon>
        <taxon>Rhabditida</taxon>
        <taxon>Rhabditina</taxon>
        <taxon>Rhabditomorpha</taxon>
        <taxon>Rhabditoidea</taxon>
        <taxon>Rhabditidae</taxon>
        <taxon>Peloderinae</taxon>
        <taxon>Caenorhabditis</taxon>
    </lineage>
</organism>
<feature type="transmembrane region" description="Helical" evidence="1">
    <location>
        <begin position="245"/>
        <end position="269"/>
    </location>
</feature>
<evidence type="ECO:0000313" key="2">
    <source>
        <dbReference type="EMBL" id="CAI5450630.1"/>
    </source>
</evidence>
<dbReference type="Pfam" id="PF10318">
    <property type="entry name" value="7TM_GPCR_Srh"/>
    <property type="match status" value="1"/>
</dbReference>
<dbReference type="EMBL" id="CANHGI010000005">
    <property type="protein sequence ID" value="CAI5450630.1"/>
    <property type="molecule type" value="Genomic_DNA"/>
</dbReference>
<dbReference type="AlphaFoldDB" id="A0A9P1IST4"/>
<proteinExistence type="predicted"/>
<sequence>MCPPRFLQSFENPNYIRSLHMAFGTISLLLTSFTIFMICKVKNRRIRGVKYVLLQHQIFALFTNFMLCFLLCPYFFIPSVAIGSLGFLEILGVNFKAQCYFGQVIFDSLAICIVAIFENRHSAVTTIKFKLHTKSARRIWYAVNYIVAFAIFSPYIFDDCDNDEAKLEILKTAIGCPNEIFFSSITHVLTLRVRIPAFSMCFCLLIIGSQSLFFLLHTVFHLLYSNDQKISENTRKLQQKFLRTICIQIAVPFLSVGLPLLIVTCAVFMNFHNQLLSAYCCVLLGAYPSIFSILLILLHPVYRDFTRNLVFCRGDKKVMIIVANSL</sequence>
<keyword evidence="1" id="KW-0472">Membrane</keyword>
<keyword evidence="1" id="KW-0812">Transmembrane</keyword>
<dbReference type="InterPro" id="IPR019422">
    <property type="entry name" value="7TM_GPCR_serpentine_rcpt_Srh"/>
</dbReference>
<protein>
    <submittedName>
        <fullName evidence="2">Uncharacterized protein</fullName>
    </submittedName>
</protein>
<keyword evidence="3" id="KW-1185">Reference proteome</keyword>
<reference evidence="2" key="1">
    <citation type="submission" date="2022-11" db="EMBL/GenBank/DDBJ databases">
        <authorList>
            <person name="Kikuchi T."/>
        </authorList>
    </citation>
    <scope>NUCLEOTIDE SEQUENCE</scope>
    <source>
        <strain evidence="2">PS1010</strain>
    </source>
</reference>
<comment type="caution">
    <text evidence="2">The sequence shown here is derived from an EMBL/GenBank/DDBJ whole genome shotgun (WGS) entry which is preliminary data.</text>
</comment>
<dbReference type="OrthoDB" id="5862289at2759"/>
<feature type="transmembrane region" description="Helical" evidence="1">
    <location>
        <begin position="275"/>
        <end position="298"/>
    </location>
</feature>